<dbReference type="SUPFAM" id="SSF46689">
    <property type="entry name" value="Homeodomain-like"/>
    <property type="match status" value="1"/>
</dbReference>
<feature type="chain" id="PRO_5047395339" evidence="3">
    <location>
        <begin position="23"/>
        <end position="189"/>
    </location>
</feature>
<evidence type="ECO:0000313" key="6">
    <source>
        <dbReference type="Proteomes" id="UP001500542"/>
    </source>
</evidence>
<feature type="DNA-binding region" description="H-T-H motif" evidence="2">
    <location>
        <begin position="29"/>
        <end position="48"/>
    </location>
</feature>
<dbReference type="InterPro" id="IPR050109">
    <property type="entry name" value="HTH-type_TetR-like_transc_reg"/>
</dbReference>
<keyword evidence="1 2" id="KW-0238">DNA-binding</keyword>
<dbReference type="RefSeq" id="WP_343970442.1">
    <property type="nucleotide sequence ID" value="NZ_BAAAHK010000007.1"/>
</dbReference>
<feature type="domain" description="HTH tetR-type" evidence="4">
    <location>
        <begin position="7"/>
        <end position="66"/>
    </location>
</feature>
<sequence length="189" mass="20132">MARSRNPAHRLALLAAATKVIAAEGLGASTASIAREAGVSTGTLFVYFETKAALINELYVVLKSEMGRAATENLQAGAPPREQLRSMWDHWIAWAVNDPVKRHALAHLSVAEELGDDSRLAVHAAYAGIAEILERIVADGPMREVPLSFVSTLMSAIADATIDDLIANPDPSGTRSTLAFDAMWRALGG</sequence>
<organism evidence="5 6">
    <name type="scientific">Kribbella koreensis</name>
    <dbReference type="NCBI Taxonomy" id="57909"/>
    <lineage>
        <taxon>Bacteria</taxon>
        <taxon>Bacillati</taxon>
        <taxon>Actinomycetota</taxon>
        <taxon>Actinomycetes</taxon>
        <taxon>Propionibacteriales</taxon>
        <taxon>Kribbellaceae</taxon>
        <taxon>Kribbella</taxon>
    </lineage>
</organism>
<evidence type="ECO:0000313" key="5">
    <source>
        <dbReference type="EMBL" id="GAA0942293.1"/>
    </source>
</evidence>
<comment type="caution">
    <text evidence="5">The sequence shown here is derived from an EMBL/GenBank/DDBJ whole genome shotgun (WGS) entry which is preliminary data.</text>
</comment>
<dbReference type="InterPro" id="IPR001647">
    <property type="entry name" value="HTH_TetR"/>
</dbReference>
<dbReference type="PROSITE" id="PS01081">
    <property type="entry name" value="HTH_TETR_1"/>
    <property type="match status" value="1"/>
</dbReference>
<dbReference type="Gene3D" id="1.10.357.10">
    <property type="entry name" value="Tetracycline Repressor, domain 2"/>
    <property type="match status" value="1"/>
</dbReference>
<dbReference type="InterPro" id="IPR009057">
    <property type="entry name" value="Homeodomain-like_sf"/>
</dbReference>
<dbReference type="PROSITE" id="PS50977">
    <property type="entry name" value="HTH_TETR_2"/>
    <property type="match status" value="1"/>
</dbReference>
<evidence type="ECO:0000256" key="1">
    <source>
        <dbReference type="ARBA" id="ARBA00023125"/>
    </source>
</evidence>
<dbReference type="InterPro" id="IPR036271">
    <property type="entry name" value="Tet_transcr_reg_TetR-rel_C_sf"/>
</dbReference>
<evidence type="ECO:0000256" key="3">
    <source>
        <dbReference type="SAM" id="SignalP"/>
    </source>
</evidence>
<protein>
    <submittedName>
        <fullName evidence="5">TetR/AcrR family transcriptional regulator</fullName>
    </submittedName>
</protein>
<dbReference type="Proteomes" id="UP001500542">
    <property type="component" value="Unassembled WGS sequence"/>
</dbReference>
<dbReference type="PRINTS" id="PR00455">
    <property type="entry name" value="HTHTETR"/>
</dbReference>
<feature type="signal peptide" evidence="3">
    <location>
        <begin position="1"/>
        <end position="22"/>
    </location>
</feature>
<dbReference type="SUPFAM" id="SSF48498">
    <property type="entry name" value="Tetracyclin repressor-like, C-terminal domain"/>
    <property type="match status" value="1"/>
</dbReference>
<name>A0ABN1QG92_9ACTN</name>
<keyword evidence="3" id="KW-0732">Signal</keyword>
<dbReference type="Pfam" id="PF00440">
    <property type="entry name" value="TetR_N"/>
    <property type="match status" value="1"/>
</dbReference>
<proteinExistence type="predicted"/>
<keyword evidence="6" id="KW-1185">Reference proteome</keyword>
<evidence type="ECO:0000256" key="2">
    <source>
        <dbReference type="PROSITE-ProRule" id="PRU00335"/>
    </source>
</evidence>
<dbReference type="InterPro" id="IPR023772">
    <property type="entry name" value="DNA-bd_HTH_TetR-type_CS"/>
</dbReference>
<dbReference type="EMBL" id="BAAAHK010000007">
    <property type="protein sequence ID" value="GAA0942293.1"/>
    <property type="molecule type" value="Genomic_DNA"/>
</dbReference>
<dbReference type="PANTHER" id="PTHR30055">
    <property type="entry name" value="HTH-TYPE TRANSCRIPTIONAL REGULATOR RUTR"/>
    <property type="match status" value="1"/>
</dbReference>
<reference evidence="5 6" key="1">
    <citation type="journal article" date="2019" name="Int. J. Syst. Evol. Microbiol.">
        <title>The Global Catalogue of Microorganisms (GCM) 10K type strain sequencing project: providing services to taxonomists for standard genome sequencing and annotation.</title>
        <authorList>
            <consortium name="The Broad Institute Genomics Platform"/>
            <consortium name="The Broad Institute Genome Sequencing Center for Infectious Disease"/>
            <person name="Wu L."/>
            <person name="Ma J."/>
        </authorList>
    </citation>
    <scope>NUCLEOTIDE SEQUENCE [LARGE SCALE GENOMIC DNA]</scope>
    <source>
        <strain evidence="5 6">JCM 10977</strain>
    </source>
</reference>
<accession>A0ABN1QG92</accession>
<evidence type="ECO:0000259" key="4">
    <source>
        <dbReference type="PROSITE" id="PS50977"/>
    </source>
</evidence>
<gene>
    <name evidence="5" type="ORF">GCM10009554_34650</name>
</gene>